<dbReference type="InterPro" id="IPR017926">
    <property type="entry name" value="GATASE"/>
</dbReference>
<dbReference type="InterPro" id="IPR002474">
    <property type="entry name" value="CarbamoylP_synth_ssu_N"/>
</dbReference>
<feature type="domain" description="Carbamoyl-phosphate synthase small subunit N-terminal" evidence="1">
    <location>
        <begin position="1"/>
        <end position="131"/>
    </location>
</feature>
<proteinExistence type="predicted"/>
<dbReference type="PATRIC" id="fig|585524.9.peg.1197"/>
<keyword evidence="2" id="KW-0436">Ligase</keyword>
<dbReference type="AlphaFoldDB" id="D4YSY3"/>
<comment type="caution">
    <text evidence="2">The sequence shown here is derived from an EMBL/GenBank/DDBJ whole genome shotgun (WGS) entry which is preliminary data.</text>
</comment>
<dbReference type="InterPro" id="IPR036480">
    <property type="entry name" value="CarbP_synth_ssu_N_sf"/>
</dbReference>
<dbReference type="OrthoDB" id="9804328at2"/>
<dbReference type="GO" id="GO:0004088">
    <property type="term" value="F:carbamoyl-phosphate synthase (glutamine-hydrolyzing) activity"/>
    <property type="evidence" value="ECO:0007669"/>
    <property type="project" value="UniProtKB-EC"/>
</dbReference>
<dbReference type="PROSITE" id="PS51273">
    <property type="entry name" value="GATASE_TYPE_1"/>
    <property type="match status" value="1"/>
</dbReference>
<dbReference type="Proteomes" id="UP000004069">
    <property type="component" value="Unassembled WGS sequence"/>
</dbReference>
<dbReference type="SUPFAM" id="SSF52317">
    <property type="entry name" value="Class I glutamine amidotransferase-like"/>
    <property type="match status" value="1"/>
</dbReference>
<evidence type="ECO:0000313" key="3">
    <source>
        <dbReference type="Proteomes" id="UP000004069"/>
    </source>
</evidence>
<dbReference type="SMART" id="SM01097">
    <property type="entry name" value="CPSase_sm_chain"/>
    <property type="match status" value="1"/>
</dbReference>
<gene>
    <name evidence="2" type="primary">pyraA</name>
    <name evidence="2" type="ORF">HMPREF0493_0644</name>
</gene>
<dbReference type="SUPFAM" id="SSF52021">
    <property type="entry name" value="Carbamoyl phosphate synthetase, small subunit N-terminal domain"/>
    <property type="match status" value="1"/>
</dbReference>
<dbReference type="EMBL" id="ADNY01000024">
    <property type="protein sequence ID" value="EFG55718.1"/>
    <property type="molecule type" value="Genomic_DNA"/>
</dbReference>
<dbReference type="PRINTS" id="PR00099">
    <property type="entry name" value="CPSGATASE"/>
</dbReference>
<dbReference type="Pfam" id="PF00117">
    <property type="entry name" value="GATase"/>
    <property type="match status" value="1"/>
</dbReference>
<dbReference type="Gene3D" id="3.40.50.880">
    <property type="match status" value="1"/>
</dbReference>
<dbReference type="EC" id="6.3.5.5" evidence="2"/>
<evidence type="ECO:0000259" key="1">
    <source>
        <dbReference type="SMART" id="SM01097"/>
    </source>
</evidence>
<dbReference type="STRING" id="83683.B1745_03530"/>
<accession>D4YSY3</accession>
<dbReference type="NCBIfam" id="NF009475">
    <property type="entry name" value="PRK12838.1"/>
    <property type="match status" value="1"/>
</dbReference>
<evidence type="ECO:0000313" key="2">
    <source>
        <dbReference type="EMBL" id="EFG55718.1"/>
    </source>
</evidence>
<reference evidence="2 3" key="1">
    <citation type="submission" date="2010-04" db="EMBL/GenBank/DDBJ databases">
        <authorList>
            <person name="Muzny D."/>
            <person name="Qin X."/>
            <person name="Deng J."/>
            <person name="Jiang H."/>
            <person name="Liu Y."/>
            <person name="Qu J."/>
            <person name="Song X.-Z."/>
            <person name="Zhang L."/>
            <person name="Thornton R."/>
            <person name="Coyle M."/>
            <person name="Francisco L."/>
            <person name="Jackson L."/>
            <person name="Javaid M."/>
            <person name="Korchina V."/>
            <person name="Kovar C."/>
            <person name="Mata R."/>
            <person name="Mathew T."/>
            <person name="Ngo R."/>
            <person name="Nguyen L."/>
            <person name="Nguyen N."/>
            <person name="Okwuonu G."/>
            <person name="Ongeri F."/>
            <person name="Pham C."/>
            <person name="Simmons D."/>
            <person name="Wilczek-Boney K."/>
            <person name="Hale W."/>
            <person name="Jakkamsetti A."/>
            <person name="Pham P."/>
            <person name="Ruth R."/>
            <person name="San Lucas F."/>
            <person name="Warren J."/>
            <person name="Zhang J."/>
            <person name="Zhao Z."/>
            <person name="Zhou C."/>
            <person name="Zhu D."/>
            <person name="Lee S."/>
            <person name="Bess C."/>
            <person name="Blankenburg K."/>
            <person name="Forbes L."/>
            <person name="Fu Q."/>
            <person name="Gubbala S."/>
            <person name="Hirani K."/>
            <person name="Jayaseelan J.C."/>
            <person name="Lara F."/>
            <person name="Munidasa M."/>
            <person name="Palculict T."/>
            <person name="Patil S."/>
            <person name="Pu L.-L."/>
            <person name="Saada N."/>
            <person name="Tang L."/>
            <person name="Weissenberger G."/>
            <person name="Zhu Y."/>
            <person name="Hemphill L."/>
            <person name="Shang Y."/>
            <person name="Youmans B."/>
            <person name="Ayvaz T."/>
            <person name="Ross M."/>
            <person name="Santibanez J."/>
            <person name="Aqrawi P."/>
            <person name="Gross S."/>
            <person name="Joshi V."/>
            <person name="Fowler G."/>
            <person name="Nazareth L."/>
            <person name="Reid J."/>
            <person name="Worley K."/>
            <person name="Petrosino J."/>
            <person name="Highlander S."/>
            <person name="Gibbs R."/>
        </authorList>
    </citation>
    <scope>NUCLEOTIDE SEQUENCE [LARGE SCALE GENOMIC DNA]</scope>
    <source>
        <strain evidence="2 3">DSM 11664</strain>
    </source>
</reference>
<name>D4YSY3_9LACO</name>
<dbReference type="InterPro" id="IPR029062">
    <property type="entry name" value="Class_I_gatase-like"/>
</dbReference>
<dbReference type="RefSeq" id="WP_006351797.1">
    <property type="nucleotide sequence ID" value="NZ_ADNY01000024.1"/>
</dbReference>
<dbReference type="eggNOG" id="COG0505">
    <property type="taxonomic scope" value="Bacteria"/>
</dbReference>
<keyword evidence="3" id="KW-1185">Reference proteome</keyword>
<sequence length="351" mass="38640">MKRYLILEDGSSFSGEGIGANIISTGELAIQTANFGYQETLTDPTNAGKILVFTSPMIGNSGINAIDYESIDPTVKGIIANDVALNISDSENFQDLDLFLKEKNIPAIFNVDTRALVHRLMREETIKASIMDTDDEHAFDQIKALVLPKNKSASVSTKNAYAAPNVGKTVAVLDLGLKHSMLRELSLRQVNVTVLPYNATPVDIENLRPDGIIISNGPGQPDEILKAIKPVLDHFYQKCPILGIGLGFLALSDYLKLELVNLPQEFDGINYPVIEQNSNTIWQTAMDINQLVLPDSVQLNMNQEFFDLHTELLAGFTMEKEKVIATAFNPEGAPGSLDAIEIFDHFLKMME</sequence>
<protein>
    <submittedName>
        <fullName evidence="2">Carbamoyl phosphate synthase small subunit</fullName>
        <ecNumber evidence="2">6.3.5.5</ecNumber>
    </submittedName>
</protein>
<organism evidence="2 3">
    <name type="scientific">Lactobacillus amylolyticus DSM 11664</name>
    <dbReference type="NCBI Taxonomy" id="585524"/>
    <lineage>
        <taxon>Bacteria</taxon>
        <taxon>Bacillati</taxon>
        <taxon>Bacillota</taxon>
        <taxon>Bacilli</taxon>
        <taxon>Lactobacillales</taxon>
        <taxon>Lactobacillaceae</taxon>
        <taxon>Lactobacillus</taxon>
    </lineage>
</organism>
<dbReference type="Gene3D" id="3.50.30.20">
    <property type="entry name" value="Carbamoyl-phosphate synthase small subunit, N-terminal domain"/>
    <property type="match status" value="1"/>
</dbReference>
<dbReference type="Pfam" id="PF00988">
    <property type="entry name" value="CPSase_sm_chain"/>
    <property type="match status" value="1"/>
</dbReference>